<evidence type="ECO:0000313" key="2">
    <source>
        <dbReference type="EMBL" id="KPM83444.1"/>
    </source>
</evidence>
<sequence>MIFKHLFTPKWKHPKNQVRLAAVERLDTERDLSILNSIALEDSSAEIRKKALNKVNDIVLWWQAYKQDQALKDLAEQHINQAVLNTDSQLDANIKNEFIERYAPVKTLEKLAFAEKELQVRVKLLKRLANPSLIDKAFKEGREELQLQLVELVINHQLAKSLLKHAKGKAHTQLATHLDNERLAIEMPAKVEADTRVVLAKLNALRDKNDFQLVSMQHAELLQQWQAIELKWLSDEQVSTLDKKYSAITQKLESHIAVLSKEHEAAQQALAEQQRQVLALASLEAIGEEIENALQLGLETPEQIQQDWLEAKVAEAKDALAEADLADNQTVRDVKQHLTNLFNQVEQLPQLVSAIAEFKETFDQLNIVATTEDESEFDGLKQQFEQQQKLARKKLASIPSRLQGRFKANLAETVNSWQQAMAPLTNKFEKNQQTAKRKARDVKRLIEQGRFNVAFGVFKGFEELYATLTDYYKQPLNSLKADLEAQLAEAKDWQKYASAPKRDALLVEVNELVATECTDPKQRAEHVKQLRRRWNELGRLDTDAEKQQGELFDQQIELLFAPCREYFAEQEQQREQAKAQRVEIISQMQQLTELDSSSDEFDWKQFESKFNRTAKAWRSAGNVDPKTYRELQTQFKAAQSQVQGQLAAFHKANAEQKAALVEQATQLSQSDDLAAACQDLKALQQTWQTIGFAGMKAENTLWQQFRRVNDETFAKRSAEFEQQKQVQQQNDEVAAQQLSELESALETVVHLAQLKDLTAKLAELEYSKALSARVTQLEAAISEKSALISKQAEQSKLTALFAALESNSELPSQFQASLTTKLNAAQLLTRIEILAGVESADSQLRMTEQVAMLDDKHRGEQADVYYYLKQLLAVSEGSVSADTLARLKAIFAI</sequence>
<protein>
    <recommendedName>
        <fullName evidence="4">DUF349 domain-containing protein</fullName>
    </recommendedName>
</protein>
<dbReference type="EMBL" id="LJTC01000006">
    <property type="protein sequence ID" value="KPM83444.1"/>
    <property type="molecule type" value="Genomic_DNA"/>
</dbReference>
<feature type="coiled-coil region" evidence="1">
    <location>
        <begin position="567"/>
        <end position="594"/>
    </location>
</feature>
<keyword evidence="1" id="KW-0175">Coiled coil</keyword>
<dbReference type="PATRIC" id="fig|570156.3.peg.3101"/>
<dbReference type="RefSeq" id="WP_054552900.1">
    <property type="nucleotide sequence ID" value="NZ_LJTC01000006.1"/>
</dbReference>
<dbReference type="Pfam" id="PF03993">
    <property type="entry name" value="DUF349"/>
    <property type="match status" value="2"/>
</dbReference>
<evidence type="ECO:0008006" key="4">
    <source>
        <dbReference type="Google" id="ProtNLM"/>
    </source>
</evidence>
<dbReference type="InterPro" id="IPR007139">
    <property type="entry name" value="DUF349"/>
</dbReference>
<dbReference type="Proteomes" id="UP000050378">
    <property type="component" value="Unassembled WGS sequence"/>
</dbReference>
<comment type="caution">
    <text evidence="2">The sequence shown here is derived from an EMBL/GenBank/DDBJ whole genome shotgun (WGS) entry which is preliminary data.</text>
</comment>
<gene>
    <name evidence="2" type="ORF">AOG27_10065</name>
</gene>
<dbReference type="STRING" id="570156.AOG27_10065"/>
<accession>A0A0P7E078</accession>
<evidence type="ECO:0000313" key="3">
    <source>
        <dbReference type="Proteomes" id="UP000050378"/>
    </source>
</evidence>
<evidence type="ECO:0000256" key="1">
    <source>
        <dbReference type="SAM" id="Coils"/>
    </source>
</evidence>
<reference evidence="2 3" key="1">
    <citation type="submission" date="2015-09" db="EMBL/GenBank/DDBJ databases">
        <title>Draft Genome Sequence of Pseudoalteromonas lipolytica UCD-48B.</title>
        <authorList>
            <person name="Krusor M."/>
            <person name="Coil D.A."/>
            <person name="Lang J.M."/>
            <person name="Eisen J.A."/>
            <person name="Alexiev A."/>
        </authorList>
    </citation>
    <scope>NUCLEOTIDE SEQUENCE [LARGE SCALE GENOMIC DNA]</scope>
    <source>
        <strain evidence="2 3">UCD-48B</strain>
    </source>
</reference>
<organism evidence="2 3">
    <name type="scientific">Pseudoalteromonas lipolytica</name>
    <dbReference type="NCBI Taxonomy" id="570156"/>
    <lineage>
        <taxon>Bacteria</taxon>
        <taxon>Pseudomonadati</taxon>
        <taxon>Pseudomonadota</taxon>
        <taxon>Gammaproteobacteria</taxon>
        <taxon>Alteromonadales</taxon>
        <taxon>Pseudoalteromonadaceae</taxon>
        <taxon>Pseudoalteromonas</taxon>
    </lineage>
</organism>
<name>A0A0P7E078_9GAMM</name>
<proteinExistence type="predicted"/>
<dbReference type="OrthoDB" id="5523335at2"/>
<dbReference type="AlphaFoldDB" id="A0A0P7E078"/>